<keyword evidence="2" id="KW-0378">Hydrolase</keyword>
<dbReference type="Gene3D" id="2.60.40.1180">
    <property type="entry name" value="Golgi alpha-mannosidase II"/>
    <property type="match status" value="2"/>
</dbReference>
<dbReference type="KEGG" id="spii:G7077_04075"/>
<evidence type="ECO:0000313" key="5">
    <source>
        <dbReference type="Proteomes" id="UP000503222"/>
    </source>
</evidence>
<dbReference type="Gene3D" id="3.20.20.80">
    <property type="entry name" value="Glycosidases"/>
    <property type="match status" value="1"/>
</dbReference>
<dbReference type="EMBL" id="CP049869">
    <property type="protein sequence ID" value="QIK79930.1"/>
    <property type="molecule type" value="Genomic_DNA"/>
</dbReference>
<dbReference type="InterPro" id="IPR048395">
    <property type="entry name" value="Glyco_hydro_31_C"/>
</dbReference>
<dbReference type="InterPro" id="IPR033403">
    <property type="entry name" value="DUF5110"/>
</dbReference>
<dbReference type="SUPFAM" id="SSF56988">
    <property type="entry name" value="Anthrax protective antigen"/>
    <property type="match status" value="1"/>
</dbReference>
<sequence length="923" mass="103738">MVYGDRLIRVTGTPDGSFNLPPSLVVNKQPVTSGFTVIERNGEVVVATPLVSASVRFRDGNVRFTDANGEVDLEETGPGSFAPVTLDGKPFVATRQQFNRNTDEGLFGLGQHQNGQMNYNGEDVELAQHNMDIAVPFLVSTRNYGILWDNYSITRFGNPKAYSFVGEGKTSLRVTDEGGNPGFTAQYFLGDRLAAKRNEATVDYQYIDDQLKWPAEAKAQTVTATTGQNTAGNAVQTQRVIWTGKLTPGMTGLNRFRLYSSSYVKVFADGKEVLNRWRQNWNPWYHNLDLPMTAGKPVDLRIEWEPNAGYIALLHNDPLPEPDRRSISFASEAGKAIDYYYVGAGNLDGVISGYRQLTGKSAMMPKWAYGFWQSRQRYNTQAEVTGVVAEYRKRGLPLDNIVQDWFYWPEDQWGCQCFDAKRFPDPDKMVRDVHAAGGRIMISVWAKLYENTENFKELDAVGGMLRGMDTPSPSEPTTPEYIKASYRDWVGPGYRSGFYDPYNKRAADIFWRQVRDGIASKGFDAWWLDSDEPDFHSNLSIDERIRRMGPFAAGPAAALFNTYPLVHVDNFARNLVEYKPDVRPFILTRSGFAGIQRSSAALWSGDVVSRWDDLKDQISAGVNLSMSGIPNWTTDIGGFALESRYEKGERQHLPEWRELNMRWFQFGAFSPLFRSHGEAPKREIYEIAPKGSAMYRAMEYYDKLRYRLMPYIYTLGAETFHKDATIMRGLAMDFPADRKGWDVKDQYLFGPAFMVAPVTSFGARSRSVYLPEGSNWYEFNTGRYQGGGRTITAAAPFERMPVFVRAGSIVPTGPALQSTAERSDGSLTLNVYTGANGSFSLYEDDGTSRQYLNGAYSRIPVSWNEATKTLTIGAREGKYVGMQGTRRIGIRLYRPGTARPFALDGRADRSVTYTGQPVTLTLR</sequence>
<comment type="similarity">
    <text evidence="1 2">Belongs to the glycosyl hydrolase 31 family.</text>
</comment>
<dbReference type="CDD" id="cd06591">
    <property type="entry name" value="GH31_xylosidase_XylS"/>
    <property type="match status" value="1"/>
</dbReference>
<dbReference type="GO" id="GO:0004553">
    <property type="term" value="F:hydrolase activity, hydrolyzing O-glycosyl compounds"/>
    <property type="evidence" value="ECO:0007669"/>
    <property type="project" value="InterPro"/>
</dbReference>
<dbReference type="InterPro" id="IPR013780">
    <property type="entry name" value="Glyco_hydro_b"/>
</dbReference>
<dbReference type="InterPro" id="IPR011013">
    <property type="entry name" value="Gal_mutarotase_sf_dom"/>
</dbReference>
<dbReference type="PANTHER" id="PTHR43863:SF2">
    <property type="entry name" value="MALTASE-GLUCOAMYLASE"/>
    <property type="match status" value="1"/>
</dbReference>
<gene>
    <name evidence="4" type="ORF">G7077_04075</name>
</gene>
<dbReference type="GO" id="GO:0030246">
    <property type="term" value="F:carbohydrate binding"/>
    <property type="evidence" value="ECO:0007669"/>
    <property type="project" value="InterPro"/>
</dbReference>
<dbReference type="PANTHER" id="PTHR43863">
    <property type="entry name" value="HYDROLASE, PUTATIVE (AFU_ORTHOLOGUE AFUA_1G03140)-RELATED"/>
    <property type="match status" value="1"/>
</dbReference>
<dbReference type="SUPFAM" id="SSF51445">
    <property type="entry name" value="(Trans)glycosidases"/>
    <property type="match status" value="1"/>
</dbReference>
<dbReference type="InterPro" id="IPR011658">
    <property type="entry name" value="PA14_dom"/>
</dbReference>
<dbReference type="Pfam" id="PF07691">
    <property type="entry name" value="PA14"/>
    <property type="match status" value="1"/>
</dbReference>
<dbReference type="InterPro" id="IPR025887">
    <property type="entry name" value="Glyco_hydro_31_N_dom"/>
</dbReference>
<evidence type="ECO:0000256" key="2">
    <source>
        <dbReference type="RuleBase" id="RU361185"/>
    </source>
</evidence>
<keyword evidence="5" id="KW-1185">Reference proteome</keyword>
<dbReference type="Pfam" id="PF17137">
    <property type="entry name" value="DUF5110"/>
    <property type="match status" value="1"/>
</dbReference>
<name>A0A6G7YT63_9SPHN</name>
<accession>A0A6G7YT63</accession>
<dbReference type="Pfam" id="PF13802">
    <property type="entry name" value="Gal_mutarotas_2"/>
    <property type="match status" value="1"/>
</dbReference>
<dbReference type="Pfam" id="PF21365">
    <property type="entry name" value="Glyco_hydro_31_3rd"/>
    <property type="match status" value="1"/>
</dbReference>
<dbReference type="AlphaFoldDB" id="A0A6G7YT63"/>
<dbReference type="InterPro" id="IPR037524">
    <property type="entry name" value="PA14/GLEYA"/>
</dbReference>
<keyword evidence="2" id="KW-0326">Glycosidase</keyword>
<dbReference type="InterPro" id="IPR051816">
    <property type="entry name" value="Glycosyl_Hydrolase_31"/>
</dbReference>
<protein>
    <submittedName>
        <fullName evidence="4">DUF5110 domain-containing protein</fullName>
    </submittedName>
</protein>
<dbReference type="Proteomes" id="UP000503222">
    <property type="component" value="Chromosome"/>
</dbReference>
<dbReference type="Gene3D" id="2.60.120.380">
    <property type="match status" value="1"/>
</dbReference>
<reference evidence="4 5" key="1">
    <citation type="submission" date="2020-03" db="EMBL/GenBank/DDBJ databases">
        <title>Sphingomonas sp. nov., isolated from fish.</title>
        <authorList>
            <person name="Hyun D.-W."/>
            <person name="Bae J.-W."/>
        </authorList>
    </citation>
    <scope>NUCLEOTIDE SEQUENCE [LARGE SCALE GENOMIC DNA]</scope>
    <source>
        <strain evidence="4 5">HDW15B</strain>
    </source>
</reference>
<dbReference type="Gene3D" id="2.60.40.1760">
    <property type="entry name" value="glycosyl hydrolase (family 31)"/>
    <property type="match status" value="1"/>
</dbReference>
<dbReference type="GO" id="GO:0005975">
    <property type="term" value="P:carbohydrate metabolic process"/>
    <property type="evidence" value="ECO:0007669"/>
    <property type="project" value="InterPro"/>
</dbReference>
<evidence type="ECO:0000256" key="1">
    <source>
        <dbReference type="ARBA" id="ARBA00007806"/>
    </source>
</evidence>
<feature type="domain" description="PA14" evidence="3">
    <location>
        <begin position="178"/>
        <end position="331"/>
    </location>
</feature>
<dbReference type="InterPro" id="IPR000322">
    <property type="entry name" value="Glyco_hydro_31_TIM"/>
</dbReference>
<dbReference type="Pfam" id="PF01055">
    <property type="entry name" value="Glyco_hydro_31_2nd"/>
    <property type="match status" value="1"/>
</dbReference>
<organism evidence="4 5">
    <name type="scientific">Sphingomonas piscis</name>
    <dbReference type="NCBI Taxonomy" id="2714943"/>
    <lineage>
        <taxon>Bacteria</taxon>
        <taxon>Pseudomonadati</taxon>
        <taxon>Pseudomonadota</taxon>
        <taxon>Alphaproteobacteria</taxon>
        <taxon>Sphingomonadales</taxon>
        <taxon>Sphingomonadaceae</taxon>
        <taxon>Sphingomonas</taxon>
    </lineage>
</organism>
<dbReference type="InterPro" id="IPR017853">
    <property type="entry name" value="GH"/>
</dbReference>
<dbReference type="CDD" id="cd14752">
    <property type="entry name" value="GH31_N"/>
    <property type="match status" value="1"/>
</dbReference>
<proteinExistence type="inferred from homology"/>
<dbReference type="SUPFAM" id="SSF74650">
    <property type="entry name" value="Galactose mutarotase-like"/>
    <property type="match status" value="1"/>
</dbReference>
<evidence type="ECO:0000313" key="4">
    <source>
        <dbReference type="EMBL" id="QIK79930.1"/>
    </source>
</evidence>
<evidence type="ECO:0000259" key="3">
    <source>
        <dbReference type="PROSITE" id="PS51820"/>
    </source>
</evidence>
<dbReference type="SUPFAM" id="SSF51011">
    <property type="entry name" value="Glycosyl hydrolase domain"/>
    <property type="match status" value="1"/>
</dbReference>
<dbReference type="PROSITE" id="PS51820">
    <property type="entry name" value="PA14"/>
    <property type="match status" value="1"/>
</dbReference>